<sequence length="40" mass="4750">MSFFTLLCQKSYSTDYQNNTFPIKKIQPLKISVLVICFWC</sequence>
<keyword evidence="2" id="KW-1185">Reference proteome</keyword>
<name>A0A915YFE3_9BACT</name>
<evidence type="ECO:0000313" key="2">
    <source>
        <dbReference type="Proteomes" id="UP001060919"/>
    </source>
</evidence>
<dbReference type="KEGG" id="aup:AsAng_0027450"/>
<dbReference type="Proteomes" id="UP001060919">
    <property type="component" value="Chromosome"/>
</dbReference>
<reference evidence="1" key="1">
    <citation type="submission" date="2022-09" db="EMBL/GenBank/DDBJ databases">
        <title>Aureispira anguillicida sp. nov., isolated from Leptocephalus of Japanese eel Anguilla japonica.</title>
        <authorList>
            <person name="Yuasa K."/>
            <person name="Mekata T."/>
            <person name="Ikunari K."/>
        </authorList>
    </citation>
    <scope>NUCLEOTIDE SEQUENCE</scope>
    <source>
        <strain evidence="1">EL160426</strain>
    </source>
</reference>
<gene>
    <name evidence="1" type="ORF">AsAng_0027450</name>
</gene>
<organism evidence="1 2">
    <name type="scientific">Aureispira anguillae</name>
    <dbReference type="NCBI Taxonomy" id="2864201"/>
    <lineage>
        <taxon>Bacteria</taxon>
        <taxon>Pseudomonadati</taxon>
        <taxon>Bacteroidota</taxon>
        <taxon>Saprospiria</taxon>
        <taxon>Saprospirales</taxon>
        <taxon>Saprospiraceae</taxon>
        <taxon>Aureispira</taxon>
    </lineage>
</organism>
<dbReference type="EMBL" id="AP026867">
    <property type="protein sequence ID" value="BDS12030.1"/>
    <property type="molecule type" value="Genomic_DNA"/>
</dbReference>
<dbReference type="AlphaFoldDB" id="A0A915YFE3"/>
<evidence type="ECO:0000313" key="1">
    <source>
        <dbReference type="EMBL" id="BDS12030.1"/>
    </source>
</evidence>
<protein>
    <submittedName>
        <fullName evidence="1">Uncharacterized protein</fullName>
    </submittedName>
</protein>
<proteinExistence type="predicted"/>
<accession>A0A915YFE3</accession>